<evidence type="ECO:0000313" key="2">
    <source>
        <dbReference type="Proteomes" id="UP000207764"/>
    </source>
</evidence>
<evidence type="ECO:0000313" key="1">
    <source>
        <dbReference type="EMBL" id="AMS02409.1"/>
    </source>
</evidence>
<protein>
    <submittedName>
        <fullName evidence="1">Head-to-tail adaptor</fullName>
    </submittedName>
</protein>
<sequence>MAYAEPDDLVAQWRALTSQEAARATALLDMAAILIDSRVDLTGLPDEHPRIRTARQVSIEMVREALSSAARGGGVSAFSVQLDGAAESRTYRDGDYAATVALTFDMLALFGLSASAQSPVGYFGDCP</sequence>
<reference evidence="2" key="1">
    <citation type="submission" date="2016-03" db="EMBL/GenBank/DDBJ databases">
        <authorList>
            <person name="Ploux O."/>
        </authorList>
    </citation>
    <scope>NUCLEOTIDE SEQUENCE [LARGE SCALE GENOMIC DNA]</scope>
</reference>
<proteinExistence type="predicted"/>
<name>A0A142K8H6_9CAUD</name>
<gene>
    <name evidence="1" type="primary">8</name>
    <name evidence="1" type="ORF">SEA_SOILASSASSIN_8</name>
</gene>
<dbReference type="GeneID" id="29124463"/>
<dbReference type="RefSeq" id="YP_009303003.1">
    <property type="nucleotide sequence ID" value="NC_031251.1"/>
</dbReference>
<dbReference type="Proteomes" id="UP000207764">
    <property type="component" value="Segment"/>
</dbReference>
<organism evidence="1 2">
    <name type="scientific">Gordonia phage SoilAssassin</name>
    <dbReference type="NCBI Taxonomy" id="1821562"/>
    <lineage>
        <taxon>Viruses</taxon>
        <taxon>Duplodnaviria</taxon>
        <taxon>Heunggongvirae</taxon>
        <taxon>Uroviricota</taxon>
        <taxon>Caudoviricetes</taxon>
        <taxon>Attisvirus</taxon>
        <taxon>Attisvirus attis</taxon>
    </lineage>
</organism>
<dbReference type="EMBL" id="KU963246">
    <property type="protein sequence ID" value="AMS02409.1"/>
    <property type="molecule type" value="Genomic_DNA"/>
</dbReference>
<dbReference type="KEGG" id="vg:29124463"/>
<accession>A0A142K8H6</accession>
<dbReference type="OrthoDB" id="25219at10239"/>